<keyword evidence="1" id="KW-0732">Signal</keyword>
<feature type="signal peptide" evidence="1">
    <location>
        <begin position="1"/>
        <end position="19"/>
    </location>
</feature>
<dbReference type="AlphaFoldDB" id="A0AAI9Y990"/>
<accession>A0AAI9Y990</accession>
<dbReference type="Proteomes" id="UP001239213">
    <property type="component" value="Unassembled WGS sequence"/>
</dbReference>
<evidence type="ECO:0000313" key="3">
    <source>
        <dbReference type="Proteomes" id="UP001239213"/>
    </source>
</evidence>
<keyword evidence="3" id="KW-1185">Reference proteome</keyword>
<reference evidence="2" key="1">
    <citation type="submission" date="2016-11" db="EMBL/GenBank/DDBJ databases">
        <title>The genome sequence of Colletotrichum cuscutae.</title>
        <authorList>
            <person name="Baroncelli R."/>
        </authorList>
    </citation>
    <scope>NUCLEOTIDE SEQUENCE</scope>
    <source>
        <strain evidence="2">IMI 304802</strain>
    </source>
</reference>
<proteinExistence type="predicted"/>
<evidence type="ECO:0000256" key="1">
    <source>
        <dbReference type="SAM" id="SignalP"/>
    </source>
</evidence>
<protein>
    <submittedName>
        <fullName evidence="2">Uncharacterized protein</fullName>
    </submittedName>
</protein>
<name>A0AAI9Y990_9PEZI</name>
<comment type="caution">
    <text evidence="2">The sequence shown here is derived from an EMBL/GenBank/DDBJ whole genome shotgun (WGS) entry which is preliminary data.</text>
</comment>
<dbReference type="EMBL" id="MPDP01000038">
    <property type="protein sequence ID" value="KAK1490773.1"/>
    <property type="molecule type" value="Genomic_DNA"/>
</dbReference>
<sequence>MFFARVFLPIAAIMASILAAPVQPKADLEPRFIYASPSIASFGDEGPVEDATTDASTACRDLAFSRYKEDGGSTVLAGPWTWLKDAVQVCYLQPSESILFQGLEESSYHEDLRQRNLLQLKDLGSFRAYKNLIT</sequence>
<evidence type="ECO:0000313" key="2">
    <source>
        <dbReference type="EMBL" id="KAK1490773.1"/>
    </source>
</evidence>
<gene>
    <name evidence="2" type="ORF">CCUS01_14368</name>
</gene>
<feature type="chain" id="PRO_5042575193" evidence="1">
    <location>
        <begin position="20"/>
        <end position="134"/>
    </location>
</feature>
<organism evidence="2 3">
    <name type="scientific">Colletotrichum cuscutae</name>
    <dbReference type="NCBI Taxonomy" id="1209917"/>
    <lineage>
        <taxon>Eukaryota</taxon>
        <taxon>Fungi</taxon>
        <taxon>Dikarya</taxon>
        <taxon>Ascomycota</taxon>
        <taxon>Pezizomycotina</taxon>
        <taxon>Sordariomycetes</taxon>
        <taxon>Hypocreomycetidae</taxon>
        <taxon>Glomerellales</taxon>
        <taxon>Glomerellaceae</taxon>
        <taxon>Colletotrichum</taxon>
        <taxon>Colletotrichum acutatum species complex</taxon>
    </lineage>
</organism>